<comment type="caution">
    <text evidence="1">The sequence shown here is derived from an EMBL/GenBank/DDBJ whole genome shotgun (WGS) entry which is preliminary data.</text>
</comment>
<gene>
    <name evidence="1" type="ORF">KIN20_007365</name>
</gene>
<name>A0AAD5MVG7_PARTN</name>
<keyword evidence="2" id="KW-1185">Reference proteome</keyword>
<accession>A0AAD5MVG7</accession>
<dbReference type="Proteomes" id="UP001196413">
    <property type="component" value="Unassembled WGS sequence"/>
</dbReference>
<reference evidence="1" key="1">
    <citation type="submission" date="2021-06" db="EMBL/GenBank/DDBJ databases">
        <title>Parelaphostrongylus tenuis whole genome reference sequence.</title>
        <authorList>
            <person name="Garwood T.J."/>
            <person name="Larsen P.A."/>
            <person name="Fountain-Jones N.M."/>
            <person name="Garbe J.R."/>
            <person name="Macchietto M.G."/>
            <person name="Kania S.A."/>
            <person name="Gerhold R.W."/>
            <person name="Richards J.E."/>
            <person name="Wolf T.M."/>
        </authorList>
    </citation>
    <scope>NUCLEOTIDE SEQUENCE</scope>
    <source>
        <strain evidence="1">MNPRO001-30</strain>
        <tissue evidence="1">Meninges</tissue>
    </source>
</reference>
<protein>
    <submittedName>
        <fullName evidence="1">Uncharacterized protein</fullName>
    </submittedName>
</protein>
<dbReference type="AlphaFoldDB" id="A0AAD5MVG7"/>
<evidence type="ECO:0000313" key="1">
    <source>
        <dbReference type="EMBL" id="KAJ1351374.1"/>
    </source>
</evidence>
<proteinExistence type="predicted"/>
<dbReference type="EMBL" id="JAHQIW010001060">
    <property type="protein sequence ID" value="KAJ1351374.1"/>
    <property type="molecule type" value="Genomic_DNA"/>
</dbReference>
<sequence>MMISYTSERIVFNAVNLKQQLVPDEFGRYELTATSTVFAGCLLYVSDENCE</sequence>
<evidence type="ECO:0000313" key="2">
    <source>
        <dbReference type="Proteomes" id="UP001196413"/>
    </source>
</evidence>
<organism evidence="1 2">
    <name type="scientific">Parelaphostrongylus tenuis</name>
    <name type="common">Meningeal worm</name>
    <dbReference type="NCBI Taxonomy" id="148309"/>
    <lineage>
        <taxon>Eukaryota</taxon>
        <taxon>Metazoa</taxon>
        <taxon>Ecdysozoa</taxon>
        <taxon>Nematoda</taxon>
        <taxon>Chromadorea</taxon>
        <taxon>Rhabditida</taxon>
        <taxon>Rhabditina</taxon>
        <taxon>Rhabditomorpha</taxon>
        <taxon>Strongyloidea</taxon>
        <taxon>Metastrongylidae</taxon>
        <taxon>Parelaphostrongylus</taxon>
    </lineage>
</organism>